<dbReference type="EMBL" id="JAHPJJ010000004">
    <property type="protein sequence ID" value="MBU9694720.1"/>
    <property type="molecule type" value="Genomic_DNA"/>
</dbReference>
<evidence type="ECO:0000313" key="3">
    <source>
        <dbReference type="EMBL" id="MBU9694720.1"/>
    </source>
</evidence>
<feature type="domain" description="CshA" evidence="2">
    <location>
        <begin position="491"/>
        <end position="597"/>
    </location>
</feature>
<keyword evidence="4" id="KW-1185">Reference proteome</keyword>
<accession>A0ABS6ITR7</accession>
<feature type="region of interest" description="Disordered" evidence="1">
    <location>
        <begin position="631"/>
        <end position="767"/>
    </location>
</feature>
<sequence>MNINEQNQPIDPSQLTAANEYFDEGEQGHYGSVVLHSLDRALKQEKLRSIPYTQNEDGSFKKIHIPVEGGYASVLSDGNVVTTFDPATLKDPTKDTDIYYIVYYSLVGQKTANLSNQPQSIELDNFYSVSTSGDEMWPVTFGPITLTNNLNQIFGKNTSIWVEGNYIDTGRNSVKMVAQKMDENGEPVPDTNIGTYTLTSKGAHRGAEVSFELTDSTYNGPVAPAYVILSDSNFEYIGFVRFQPQIIRGEVSNPSTVGWQGKEQHAKISIKNNLPVITQNDNPSTDLFYQRTNPEKKIEEKKPSNIDVRDIKFWVNGSATGAQSLDAILNDEKIGVYRLDRGKNEIIYQPSGTFVGRPQPIEFIAYGSDGHSYLGNFSQTVLGIQLQNTHDIQGVTQTSQITIISSPNEPGRPLDSNWPIEFISNGQASKQLSATKNGQTVGLYQIDPNTGTVSFAPDKSFIGQPDKVTIRITSASGEQTNLQYQPTVDAVRPSARIAPTIGEQGQSQTSKVRITSGSDQVMARIDANHPARFIINGQVSNAEKISISGIGSYILEPSTGLVTFSPDFEYFGKPKGISIQVTDDNNTPAIATYNVTVLRHQAAQQPSPAANSSDQGVIEESPAGETVIQQLVSQQQSQPVQQPQSQPQQTAPQQKVVVHQQTQPTTPQSQEVVVQLAPQGQSTAPQQQPQSVVQQPQATDNPQEVVVQEPASQVTVQPQQPVSQQQSQPVQQPQTQQQPAPQPQPAPAQQQSVQNVAEQVPNDASELPMFDDTNAWYMMAIALLGALSEGQE</sequence>
<dbReference type="NCBIfam" id="TIGR04225">
    <property type="entry name" value="CshA_fibril_rpt"/>
    <property type="match status" value="2"/>
</dbReference>
<evidence type="ECO:0000259" key="2">
    <source>
        <dbReference type="Pfam" id="PF19076"/>
    </source>
</evidence>
<dbReference type="InterPro" id="IPR026395">
    <property type="entry name" value="CshA_fibril"/>
</dbReference>
<organism evidence="3 4">
    <name type="scientific">Limosilactobacillus portuensis</name>
    <dbReference type="NCBI Taxonomy" id="2742601"/>
    <lineage>
        <taxon>Bacteria</taxon>
        <taxon>Bacillati</taxon>
        <taxon>Bacillota</taxon>
        <taxon>Bacilli</taxon>
        <taxon>Lactobacillales</taxon>
        <taxon>Lactobacillaceae</taxon>
        <taxon>Limosilactobacillus</taxon>
    </lineage>
</organism>
<proteinExistence type="predicted"/>
<feature type="compositionally biased region" description="Low complexity" evidence="1">
    <location>
        <begin position="631"/>
        <end position="699"/>
    </location>
</feature>
<dbReference type="Proteomes" id="UP001196248">
    <property type="component" value="Unassembled WGS sequence"/>
</dbReference>
<dbReference type="Pfam" id="PF19076">
    <property type="entry name" value="CshA_repeat"/>
    <property type="match status" value="2"/>
</dbReference>
<feature type="domain" description="CshA" evidence="2">
    <location>
        <begin position="387"/>
        <end position="488"/>
    </location>
</feature>
<protein>
    <recommendedName>
        <fullName evidence="2">CshA domain-containing protein</fullName>
    </recommendedName>
</protein>
<name>A0ABS6ITR7_9LACO</name>
<evidence type="ECO:0000256" key="1">
    <source>
        <dbReference type="SAM" id="MobiDB-lite"/>
    </source>
</evidence>
<comment type="caution">
    <text evidence="3">The sequence shown here is derived from an EMBL/GenBank/DDBJ whole genome shotgun (WGS) entry which is preliminary data.</text>
</comment>
<evidence type="ECO:0000313" key="4">
    <source>
        <dbReference type="Proteomes" id="UP001196248"/>
    </source>
</evidence>
<reference evidence="3 4" key="1">
    <citation type="submission" date="2021-06" db="EMBL/GenBank/DDBJ databases">
        <title>Limosilactobacillus angelus sp. nov., isolated from the human vagina.</title>
        <authorList>
            <person name="Chen Y.-S."/>
        </authorList>
    </citation>
    <scope>NUCLEOTIDE SEQUENCE [LARGE SCALE GENOMIC DNA]</scope>
    <source>
        <strain evidence="3 4">P5L02</strain>
    </source>
</reference>
<gene>
    <name evidence="3" type="ORF">KSL82_02120</name>
</gene>
<dbReference type="RefSeq" id="WP_216972175.1">
    <property type="nucleotide sequence ID" value="NZ_JAHPJJ010000004.1"/>
</dbReference>
<feature type="compositionally biased region" description="Low complexity" evidence="1">
    <location>
        <begin position="710"/>
        <end position="739"/>
    </location>
</feature>